<proteinExistence type="predicted"/>
<comment type="caution">
    <text evidence="2">The sequence shown here is derived from an EMBL/GenBank/DDBJ whole genome shotgun (WGS) entry which is preliminary data.</text>
</comment>
<reference evidence="2" key="1">
    <citation type="submission" date="2022-01" db="EMBL/GenBank/DDBJ databases">
        <title>Collection of gut derived symbiotic bacterial strains cultured from healthy donors.</title>
        <authorList>
            <person name="Lin H."/>
            <person name="Kohout C."/>
            <person name="Waligurski E."/>
            <person name="Pamer E.G."/>
        </authorList>
    </citation>
    <scope>NUCLEOTIDE SEQUENCE</scope>
    <source>
        <strain evidence="2">DFI.6.55</strain>
    </source>
</reference>
<dbReference type="Proteomes" id="UP001299608">
    <property type="component" value="Unassembled WGS sequence"/>
</dbReference>
<dbReference type="GeneID" id="97206033"/>
<dbReference type="EMBL" id="JAKNGE010000027">
    <property type="protein sequence ID" value="MCG4747725.1"/>
    <property type="molecule type" value="Genomic_DNA"/>
</dbReference>
<name>A0AAW5BU62_9FIRM</name>
<sequence length="47" mass="5116">MKIRKVLGSFAWVLLAALLIMVNATAASSDGMFNQKENTKVSTSMIQ</sequence>
<protein>
    <submittedName>
        <fullName evidence="2">Uncharacterized protein</fullName>
    </submittedName>
</protein>
<dbReference type="AlphaFoldDB" id="A0AAW5BU62"/>
<feature type="signal peptide" evidence="1">
    <location>
        <begin position="1"/>
        <end position="26"/>
    </location>
</feature>
<evidence type="ECO:0000313" key="2">
    <source>
        <dbReference type="EMBL" id="MCG4747725.1"/>
    </source>
</evidence>
<keyword evidence="1" id="KW-0732">Signal</keyword>
<feature type="chain" id="PRO_5043913266" evidence="1">
    <location>
        <begin position="27"/>
        <end position="47"/>
    </location>
</feature>
<gene>
    <name evidence="2" type="ORF">L0N08_20040</name>
</gene>
<evidence type="ECO:0000313" key="3">
    <source>
        <dbReference type="Proteomes" id="UP001299608"/>
    </source>
</evidence>
<dbReference type="RefSeq" id="WP_165642389.1">
    <property type="nucleotide sequence ID" value="NZ_BAABZL010000001.1"/>
</dbReference>
<organism evidence="2 3">
    <name type="scientific">Enterocloster aldenensis</name>
    <dbReference type="NCBI Taxonomy" id="358742"/>
    <lineage>
        <taxon>Bacteria</taxon>
        <taxon>Bacillati</taxon>
        <taxon>Bacillota</taxon>
        <taxon>Clostridia</taxon>
        <taxon>Lachnospirales</taxon>
        <taxon>Lachnospiraceae</taxon>
        <taxon>Enterocloster</taxon>
    </lineage>
</organism>
<accession>A0AAW5BU62</accession>
<evidence type="ECO:0000256" key="1">
    <source>
        <dbReference type="SAM" id="SignalP"/>
    </source>
</evidence>